<dbReference type="CDD" id="cd08070">
    <property type="entry name" value="MPN_like"/>
    <property type="match status" value="1"/>
</dbReference>
<evidence type="ECO:0000256" key="2">
    <source>
        <dbReference type="ARBA" id="ARBA00022723"/>
    </source>
</evidence>
<reference evidence="8 9" key="1">
    <citation type="submission" date="2020-08" db="EMBL/GenBank/DDBJ databases">
        <title>Cohnella phylogeny.</title>
        <authorList>
            <person name="Dunlap C."/>
        </authorList>
    </citation>
    <scope>NUCLEOTIDE SEQUENCE [LARGE SCALE GENOMIC DNA]</scope>
    <source>
        <strain evidence="8 9">DSM 103658</strain>
    </source>
</reference>
<dbReference type="RefSeq" id="WP_185180111.1">
    <property type="nucleotide sequence ID" value="NZ_CBCSEP010000008.1"/>
</dbReference>
<dbReference type="Gene3D" id="3.40.140.10">
    <property type="entry name" value="Cytidine Deaminase, domain 2"/>
    <property type="match status" value="1"/>
</dbReference>
<feature type="domain" description="JAB" evidence="7">
    <location>
        <begin position="13"/>
        <end position="116"/>
    </location>
</feature>
<keyword evidence="5" id="KW-0482">Metalloprotease</keyword>
<comment type="caution">
    <text evidence="8">The sequence shown here is derived from an EMBL/GenBank/DDBJ whole genome shotgun (WGS) entry which is preliminary data.</text>
</comment>
<dbReference type="GO" id="GO:0008270">
    <property type="term" value="F:zinc ion binding"/>
    <property type="evidence" value="ECO:0007669"/>
    <property type="project" value="TreeGrafter"/>
</dbReference>
<evidence type="ECO:0000313" key="9">
    <source>
        <dbReference type="Proteomes" id="UP000574133"/>
    </source>
</evidence>
<dbReference type="Pfam" id="PF14464">
    <property type="entry name" value="Prok-JAB"/>
    <property type="match status" value="1"/>
</dbReference>
<evidence type="ECO:0000313" key="8">
    <source>
        <dbReference type="EMBL" id="MBB6678845.1"/>
    </source>
</evidence>
<protein>
    <submittedName>
        <fullName evidence="8">M67 family metallopeptidase</fullName>
    </submittedName>
</protein>
<evidence type="ECO:0000256" key="3">
    <source>
        <dbReference type="ARBA" id="ARBA00022801"/>
    </source>
</evidence>
<evidence type="ECO:0000256" key="6">
    <source>
        <dbReference type="SAM" id="MobiDB-lite"/>
    </source>
</evidence>
<keyword evidence="1" id="KW-0645">Protease</keyword>
<keyword evidence="2" id="KW-0479">Metal-binding</keyword>
<dbReference type="InterPro" id="IPR051929">
    <property type="entry name" value="VirAsm_ModProt"/>
</dbReference>
<evidence type="ECO:0000256" key="5">
    <source>
        <dbReference type="ARBA" id="ARBA00023049"/>
    </source>
</evidence>
<dbReference type="Proteomes" id="UP000574133">
    <property type="component" value="Unassembled WGS sequence"/>
</dbReference>
<sequence length="165" mass="18482">MSERLKRAVITHSVQASLIEQCRARKPYESCGVLFGEVANLVVRADGFAFIRNVAVHPERSFQFDPAEWIQVGCHAQKNQRSIVGFFHSHPYGPHRPSQLDAEGQDVSASMWIADLSRQHEALHVYGFDSGSRPRPLTQEQPEAKPSKPQAQSSWYAIPLTVCAD</sequence>
<keyword evidence="4" id="KW-0862">Zinc</keyword>
<dbReference type="EMBL" id="JACJVN010000062">
    <property type="protein sequence ID" value="MBB6678845.1"/>
    <property type="molecule type" value="Genomic_DNA"/>
</dbReference>
<dbReference type="AlphaFoldDB" id="A0A841TFI0"/>
<organism evidence="8 9">
    <name type="scientific">Cohnella lubricantis</name>
    <dbReference type="NCBI Taxonomy" id="2163172"/>
    <lineage>
        <taxon>Bacteria</taxon>
        <taxon>Bacillati</taxon>
        <taxon>Bacillota</taxon>
        <taxon>Bacilli</taxon>
        <taxon>Bacillales</taxon>
        <taxon>Paenibacillaceae</taxon>
        <taxon>Cohnella</taxon>
    </lineage>
</organism>
<dbReference type="GO" id="GO:0006508">
    <property type="term" value="P:proteolysis"/>
    <property type="evidence" value="ECO:0007669"/>
    <property type="project" value="UniProtKB-KW"/>
</dbReference>
<proteinExistence type="predicted"/>
<feature type="region of interest" description="Disordered" evidence="6">
    <location>
        <begin position="131"/>
        <end position="153"/>
    </location>
</feature>
<dbReference type="InterPro" id="IPR028090">
    <property type="entry name" value="JAB_dom_prok"/>
</dbReference>
<evidence type="ECO:0000256" key="1">
    <source>
        <dbReference type="ARBA" id="ARBA00022670"/>
    </source>
</evidence>
<dbReference type="GO" id="GO:0008235">
    <property type="term" value="F:metalloexopeptidase activity"/>
    <property type="evidence" value="ECO:0007669"/>
    <property type="project" value="TreeGrafter"/>
</dbReference>
<keyword evidence="3" id="KW-0378">Hydrolase</keyword>
<evidence type="ECO:0000256" key="4">
    <source>
        <dbReference type="ARBA" id="ARBA00022833"/>
    </source>
</evidence>
<accession>A0A841TFI0</accession>
<dbReference type="PANTHER" id="PTHR34858">
    <property type="entry name" value="CYSO-CYSTEINE PEPTIDASE"/>
    <property type="match status" value="1"/>
</dbReference>
<dbReference type="PANTHER" id="PTHR34858:SF1">
    <property type="entry name" value="CYSO-CYSTEINE PEPTIDASE"/>
    <property type="match status" value="1"/>
</dbReference>
<name>A0A841TFI0_9BACL</name>
<keyword evidence="9" id="KW-1185">Reference proteome</keyword>
<evidence type="ECO:0000259" key="7">
    <source>
        <dbReference type="Pfam" id="PF14464"/>
    </source>
</evidence>
<dbReference type="SUPFAM" id="SSF102712">
    <property type="entry name" value="JAB1/MPN domain"/>
    <property type="match status" value="1"/>
</dbReference>
<gene>
    <name evidence="8" type="ORF">H4Q31_16260</name>
</gene>